<evidence type="ECO:0000313" key="1">
    <source>
        <dbReference type="EMBL" id="MXQ52081.1"/>
    </source>
</evidence>
<sequence>MKRGFVLLMVFGLAGCGYTGIMPETYDGEAFVKDEAAISAYEEDKLLKGDDIAERFPYVESSELAGTVDSSAGEQMTLEPGTYEAGEDLEPGRYTGVLVDTAGAIIIKDNAGVRIMEISIGMRTPDATFDLKPGYTLTFKSRDGELELSSVENDMMEPEETGSLMIPAGTHTAGTHIEPGTYMLASESLPIMGESGEHRIYWNTAGKYQNFDPLEGPDPELSVSVEINPGDTIVSDYYIELFQQ</sequence>
<accession>A0A6N8U6W5</accession>
<proteinExistence type="predicted"/>
<keyword evidence="2" id="KW-1185">Reference proteome</keyword>
<dbReference type="AlphaFoldDB" id="A0A6N8U6W5"/>
<name>A0A6N8U6W5_9STAP</name>
<reference evidence="1 2" key="1">
    <citation type="submission" date="2019-12" db="EMBL/GenBank/DDBJ databases">
        <title>Salinicoccus cyprini sp. nov., isolated from gastro-intestinal tract of mirror carp, Cyprinus carpio var. specularis, collected from Gobind Sagar Reservoir, Himachal Pradesh, India.</title>
        <authorList>
            <person name="Talwar C."/>
            <person name="Singh A.K."/>
            <person name="Lal R."/>
            <person name="Negi R.K."/>
        </authorList>
    </citation>
    <scope>NUCLEOTIDE SEQUENCE [LARGE SCALE GENOMIC DNA]</scope>
    <source>
        <strain evidence="1 2">J-82</strain>
    </source>
</reference>
<dbReference type="Proteomes" id="UP000436284">
    <property type="component" value="Unassembled WGS sequence"/>
</dbReference>
<dbReference type="EMBL" id="WUUK01000005">
    <property type="protein sequence ID" value="MXQ52081.1"/>
    <property type="molecule type" value="Genomic_DNA"/>
</dbReference>
<organism evidence="1 2">
    <name type="scientific">Salinicoccus hispanicus</name>
    <dbReference type="NCBI Taxonomy" id="157225"/>
    <lineage>
        <taxon>Bacteria</taxon>
        <taxon>Bacillati</taxon>
        <taxon>Bacillota</taxon>
        <taxon>Bacilli</taxon>
        <taxon>Bacillales</taxon>
        <taxon>Staphylococcaceae</taxon>
        <taxon>Salinicoccus</taxon>
    </lineage>
</organism>
<gene>
    <name evidence="1" type="ORF">GQ671_12475</name>
</gene>
<dbReference type="PROSITE" id="PS51257">
    <property type="entry name" value="PROKAR_LIPOPROTEIN"/>
    <property type="match status" value="1"/>
</dbReference>
<evidence type="ECO:0000313" key="2">
    <source>
        <dbReference type="Proteomes" id="UP000436284"/>
    </source>
</evidence>
<protein>
    <submittedName>
        <fullName evidence="1">Uncharacterized protein</fullName>
    </submittedName>
</protein>
<comment type="caution">
    <text evidence="1">The sequence shown here is derived from an EMBL/GenBank/DDBJ whole genome shotgun (WGS) entry which is preliminary data.</text>
</comment>
<dbReference type="OrthoDB" id="1650483at2"/>
<dbReference type="RefSeq" id="WP_160657804.1">
    <property type="nucleotide sequence ID" value="NZ_JBHRWU010000001.1"/>
</dbReference>